<sequence>MLRFFAVFFYDWDVMREFVTLSQSASNLRDRDVLSKTLVLFRLLYMHPFMGSSRDIAIGPVALVSLLLGSMLRDELGPTAKEDEYLRLAYTATFFAGVTQAALGFFKLGFLIDFLSHATIVEMNGDELLVFECDVLVPCTSRGVVTRENAGDDEKFESVTYTSSILVQLFSKWRFKLDQGQLVDLILWLSTS</sequence>
<accession>A0AAD5D2C8</accession>
<dbReference type="InterPro" id="IPR011547">
    <property type="entry name" value="SLC26A/SulP_dom"/>
</dbReference>
<dbReference type="InterPro" id="IPR001902">
    <property type="entry name" value="SLC26A/SulP_fam"/>
</dbReference>
<evidence type="ECO:0000256" key="2">
    <source>
        <dbReference type="ARBA" id="ARBA00022692"/>
    </source>
</evidence>
<protein>
    <recommendedName>
        <fullName evidence="5">SLC26A/SulP transporter domain-containing protein</fullName>
    </recommendedName>
</protein>
<gene>
    <name evidence="6" type="ORF">M8C21_023113</name>
</gene>
<comment type="subcellular location">
    <subcellularLocation>
        <location evidence="1">Membrane</location>
        <topology evidence="1">Multi-pass membrane protein</topology>
    </subcellularLocation>
</comment>
<evidence type="ECO:0000313" key="7">
    <source>
        <dbReference type="Proteomes" id="UP001206925"/>
    </source>
</evidence>
<evidence type="ECO:0000313" key="6">
    <source>
        <dbReference type="EMBL" id="KAI7752102.1"/>
    </source>
</evidence>
<dbReference type="GO" id="GO:0055085">
    <property type="term" value="P:transmembrane transport"/>
    <property type="evidence" value="ECO:0007669"/>
    <property type="project" value="InterPro"/>
</dbReference>
<reference evidence="6" key="1">
    <citation type="submission" date="2022-06" db="EMBL/GenBank/DDBJ databases">
        <title>Uncovering the hologenomic basis of an extraordinary plant invasion.</title>
        <authorList>
            <person name="Bieker V.C."/>
            <person name="Martin M.D."/>
            <person name="Gilbert T."/>
            <person name="Hodgins K."/>
            <person name="Battlay P."/>
            <person name="Petersen B."/>
            <person name="Wilson J."/>
        </authorList>
    </citation>
    <scope>NUCLEOTIDE SEQUENCE</scope>
    <source>
        <strain evidence="6">AA19_3_7</strain>
        <tissue evidence="6">Leaf</tissue>
    </source>
</reference>
<keyword evidence="7" id="KW-1185">Reference proteome</keyword>
<dbReference type="Proteomes" id="UP001206925">
    <property type="component" value="Unassembled WGS sequence"/>
</dbReference>
<dbReference type="PANTHER" id="PTHR11814">
    <property type="entry name" value="SULFATE TRANSPORTER"/>
    <property type="match status" value="1"/>
</dbReference>
<name>A0AAD5D2C8_AMBAR</name>
<evidence type="ECO:0000256" key="1">
    <source>
        <dbReference type="ARBA" id="ARBA00004141"/>
    </source>
</evidence>
<comment type="caution">
    <text evidence="6">The sequence shown here is derived from an EMBL/GenBank/DDBJ whole genome shotgun (WGS) entry which is preliminary data.</text>
</comment>
<dbReference type="Pfam" id="PF00916">
    <property type="entry name" value="Sulfate_transp"/>
    <property type="match status" value="1"/>
</dbReference>
<dbReference type="EMBL" id="JAMZMK010005760">
    <property type="protein sequence ID" value="KAI7752102.1"/>
    <property type="molecule type" value="Genomic_DNA"/>
</dbReference>
<feature type="domain" description="SLC26A/SulP transporter" evidence="5">
    <location>
        <begin position="48"/>
        <end position="121"/>
    </location>
</feature>
<proteinExistence type="predicted"/>
<evidence type="ECO:0000256" key="3">
    <source>
        <dbReference type="ARBA" id="ARBA00022989"/>
    </source>
</evidence>
<evidence type="ECO:0000256" key="4">
    <source>
        <dbReference type="ARBA" id="ARBA00023136"/>
    </source>
</evidence>
<keyword evidence="2" id="KW-0812">Transmembrane</keyword>
<keyword evidence="4" id="KW-0472">Membrane</keyword>
<keyword evidence="3" id="KW-1133">Transmembrane helix</keyword>
<dbReference type="GO" id="GO:0016020">
    <property type="term" value="C:membrane"/>
    <property type="evidence" value="ECO:0007669"/>
    <property type="project" value="UniProtKB-SubCell"/>
</dbReference>
<evidence type="ECO:0000259" key="5">
    <source>
        <dbReference type="Pfam" id="PF00916"/>
    </source>
</evidence>
<organism evidence="6 7">
    <name type="scientific">Ambrosia artemisiifolia</name>
    <name type="common">Common ragweed</name>
    <dbReference type="NCBI Taxonomy" id="4212"/>
    <lineage>
        <taxon>Eukaryota</taxon>
        <taxon>Viridiplantae</taxon>
        <taxon>Streptophyta</taxon>
        <taxon>Embryophyta</taxon>
        <taxon>Tracheophyta</taxon>
        <taxon>Spermatophyta</taxon>
        <taxon>Magnoliopsida</taxon>
        <taxon>eudicotyledons</taxon>
        <taxon>Gunneridae</taxon>
        <taxon>Pentapetalae</taxon>
        <taxon>asterids</taxon>
        <taxon>campanulids</taxon>
        <taxon>Asterales</taxon>
        <taxon>Asteraceae</taxon>
        <taxon>Asteroideae</taxon>
        <taxon>Heliantheae alliance</taxon>
        <taxon>Heliantheae</taxon>
        <taxon>Ambrosia</taxon>
    </lineage>
</organism>
<dbReference type="AlphaFoldDB" id="A0AAD5D2C8"/>